<feature type="coiled-coil region" evidence="1">
    <location>
        <begin position="219"/>
        <end position="260"/>
    </location>
</feature>
<feature type="region of interest" description="Disordered" evidence="2">
    <location>
        <begin position="621"/>
        <end position="652"/>
    </location>
</feature>
<organism evidence="3">
    <name type="scientific">Graphocephala atropunctata</name>
    <dbReference type="NCBI Taxonomy" id="36148"/>
    <lineage>
        <taxon>Eukaryota</taxon>
        <taxon>Metazoa</taxon>
        <taxon>Ecdysozoa</taxon>
        <taxon>Arthropoda</taxon>
        <taxon>Hexapoda</taxon>
        <taxon>Insecta</taxon>
        <taxon>Pterygota</taxon>
        <taxon>Neoptera</taxon>
        <taxon>Paraneoptera</taxon>
        <taxon>Hemiptera</taxon>
        <taxon>Auchenorrhyncha</taxon>
        <taxon>Membracoidea</taxon>
        <taxon>Cicadellidae</taxon>
        <taxon>Cicadellinae</taxon>
        <taxon>Cicadellini</taxon>
        <taxon>Graphocephala</taxon>
    </lineage>
</organism>
<sequence>MMEAELSTKPDCWQSEKLELISEVSRPSLCSLSTSECSDTTVDLDGLECSDSNLKRGPTPLENNFVNETCQSMYEITNQNGTSVTDESANNMNRSLNVKVRKCFSLHDVSNILPLPLAMKSANTVSSETVHSQSLSSTTKSKDSGFQRSVSFVSLTSGRKNYDHVQSKVKAYIMNIKESEAIRKRNKQLAQTVEVVSEPVSLVDEIDLVLDKEDLLLKIQELKHELQEKAIYIDAQQRNYNNLLLKLAEAKNTIDSLRLQRISLNYSSSLNNSQNLSSQFQSIDFEFLEKEINKRINQTGLNKNSITDMSVGGKVTPIKEERSLSIDTSTCSLTEVFTPKNHSTPNLNEAKSLSPVSKMFSSSSRLDKNYKPLENLKKQINNSNSGTSHQPFNNWKPQSQLESCPCLPRKLKISASDGTSAKLNSSGVKSNGCPKTNTSHIDLPNDNPYDKVKKWQASLPNINLLRTRSSSEGEGEGEVEAGREGDVEIGTLLSQELVSKCNISHSAHSLHIHQPPLQDVGSNKLSMLHSFTNNLSNSTAETQTGRNESQKLNKEQNQTIRVQSGKISFSEGRSKNSKALFQNQSLVFPAPIAFQDSSVSESESHLPKSFTLTSKLNRVVNDDSDEDSSSISSSVLGSTAPSSPVKRKSGVGEPKIWNKVPKLVGHSSVVLRKPRLNVTLDCIPKTTKAKFSHKCSTNSNNSPNTIAHHIAESSERKAWNNRNNANFFVCKDFCFKKSSSLEDCLNLMEGMVQTGTSIIESALDRSHC</sequence>
<feature type="region of interest" description="Disordered" evidence="2">
    <location>
        <begin position="536"/>
        <end position="562"/>
    </location>
</feature>
<gene>
    <name evidence="3" type="ORF">g.43138</name>
</gene>
<keyword evidence="1" id="KW-0175">Coiled coil</keyword>
<reference evidence="3" key="1">
    <citation type="submission" date="2015-11" db="EMBL/GenBank/DDBJ databases">
        <title>De novo transcriptome assembly of four potential Pierce s Disease insect vectors from Arizona vineyards.</title>
        <authorList>
            <person name="Tassone E.E."/>
        </authorList>
    </citation>
    <scope>NUCLEOTIDE SEQUENCE</scope>
</reference>
<feature type="compositionally biased region" description="Polar residues" evidence="2">
    <location>
        <begin position="536"/>
        <end position="547"/>
    </location>
</feature>
<proteinExistence type="predicted"/>
<name>A0A1B6KJG3_9HEMI</name>
<feature type="region of interest" description="Disordered" evidence="2">
    <location>
        <begin position="417"/>
        <end position="445"/>
    </location>
</feature>
<protein>
    <submittedName>
        <fullName evidence="3">Uncharacterized protein</fullName>
    </submittedName>
</protein>
<feature type="compositionally biased region" description="Polar residues" evidence="2">
    <location>
        <begin position="417"/>
        <end position="440"/>
    </location>
</feature>
<dbReference type="EMBL" id="GEBQ01028375">
    <property type="protein sequence ID" value="JAT11602.1"/>
    <property type="molecule type" value="Transcribed_RNA"/>
</dbReference>
<evidence type="ECO:0000313" key="3">
    <source>
        <dbReference type="EMBL" id="JAT11602.1"/>
    </source>
</evidence>
<dbReference type="AlphaFoldDB" id="A0A1B6KJG3"/>
<feature type="region of interest" description="Disordered" evidence="2">
    <location>
        <begin position="379"/>
        <end position="399"/>
    </location>
</feature>
<evidence type="ECO:0000256" key="1">
    <source>
        <dbReference type="SAM" id="Coils"/>
    </source>
</evidence>
<accession>A0A1B6KJG3</accession>
<evidence type="ECO:0000256" key="2">
    <source>
        <dbReference type="SAM" id="MobiDB-lite"/>
    </source>
</evidence>